<evidence type="ECO:0000256" key="5">
    <source>
        <dbReference type="ARBA" id="ARBA00022840"/>
    </source>
</evidence>
<evidence type="ECO:0000313" key="9">
    <source>
        <dbReference type="Proteomes" id="UP000017118"/>
    </source>
</evidence>
<dbReference type="Gene3D" id="3.40.1190.20">
    <property type="match status" value="1"/>
</dbReference>
<keyword evidence="6" id="KW-0423">Lactose metabolism</keyword>
<dbReference type="GO" id="GO:0005524">
    <property type="term" value="F:ATP binding"/>
    <property type="evidence" value="ECO:0007669"/>
    <property type="project" value="UniProtKB-KW"/>
</dbReference>
<keyword evidence="4 8" id="KW-0418">Kinase</keyword>
<comment type="catalytic activity">
    <reaction evidence="6">
        <text>D-tagatofuranose 6-phosphate + ATP = D-tagatofuranose 1,6-bisphosphate + ADP + H(+)</text>
        <dbReference type="Rhea" id="RHEA:12420"/>
        <dbReference type="ChEBI" id="CHEBI:15378"/>
        <dbReference type="ChEBI" id="CHEBI:30616"/>
        <dbReference type="ChEBI" id="CHEBI:58694"/>
        <dbReference type="ChEBI" id="CHEBI:58695"/>
        <dbReference type="ChEBI" id="CHEBI:456216"/>
        <dbReference type="EC" id="2.7.1.144"/>
    </reaction>
</comment>
<evidence type="ECO:0000256" key="2">
    <source>
        <dbReference type="ARBA" id="ARBA00022679"/>
    </source>
</evidence>
<keyword evidence="2 6" id="KW-0808">Transferase</keyword>
<reference evidence="8 9" key="1">
    <citation type="journal article" date="2013" name="Genome Announc.">
        <title>Complete Genome Sequence of the Solvent Producer Clostridium saccharobutylicum NCP262 (DSM 13864).</title>
        <authorList>
            <person name="Poehlein A."/>
            <person name="Hartwich K."/>
            <person name="Krabben P."/>
            <person name="Ehrenreich A."/>
            <person name="Liebl W."/>
            <person name="Durre P."/>
            <person name="Gottschalk G."/>
            <person name="Daniel R."/>
        </authorList>
    </citation>
    <scope>NUCLEOTIDE SEQUENCE [LARGE SCALE GENOMIC DNA]</scope>
    <source>
        <strain evidence="8">DSM 13864</strain>
    </source>
</reference>
<organism evidence="8 9">
    <name type="scientific">Clostridium saccharobutylicum DSM 13864</name>
    <dbReference type="NCBI Taxonomy" id="1345695"/>
    <lineage>
        <taxon>Bacteria</taxon>
        <taxon>Bacillati</taxon>
        <taxon>Bacillota</taxon>
        <taxon>Clostridia</taxon>
        <taxon>Eubacteriales</taxon>
        <taxon>Clostridiaceae</taxon>
        <taxon>Clostridium</taxon>
    </lineage>
</organism>
<dbReference type="GO" id="GO:0044281">
    <property type="term" value="P:small molecule metabolic process"/>
    <property type="evidence" value="ECO:0007669"/>
    <property type="project" value="UniProtKB-ARBA"/>
</dbReference>
<comment type="similarity">
    <text evidence="6">Belongs to the carbohydrate kinase PfkB family. LacC subfamily.</text>
</comment>
<dbReference type="GO" id="GO:0005988">
    <property type="term" value="P:lactose metabolic process"/>
    <property type="evidence" value="ECO:0007669"/>
    <property type="project" value="UniProtKB-KW"/>
</dbReference>
<dbReference type="NCBIfam" id="TIGR03168">
    <property type="entry name" value="1-PFK"/>
    <property type="match status" value="1"/>
</dbReference>
<evidence type="ECO:0000256" key="3">
    <source>
        <dbReference type="ARBA" id="ARBA00022741"/>
    </source>
</evidence>
<dbReference type="Proteomes" id="UP000017118">
    <property type="component" value="Chromosome"/>
</dbReference>
<dbReference type="PANTHER" id="PTHR46566">
    <property type="entry name" value="1-PHOSPHOFRUCTOKINASE-RELATED"/>
    <property type="match status" value="1"/>
</dbReference>
<feature type="domain" description="Carbohydrate kinase PfkB" evidence="7">
    <location>
        <begin position="18"/>
        <end position="288"/>
    </location>
</feature>
<dbReference type="PROSITE" id="PS00584">
    <property type="entry name" value="PFKB_KINASES_2"/>
    <property type="match status" value="1"/>
</dbReference>
<dbReference type="GO" id="GO:2001059">
    <property type="term" value="P:D-tagatose 6-phosphate catabolic process"/>
    <property type="evidence" value="ECO:0007669"/>
    <property type="project" value="UniProtKB-UniPathway"/>
</dbReference>
<dbReference type="InterPro" id="IPR029056">
    <property type="entry name" value="Ribokinase-like"/>
</dbReference>
<keyword evidence="3 6" id="KW-0547">Nucleotide-binding</keyword>
<dbReference type="GO" id="GO:0008443">
    <property type="term" value="F:phosphofructokinase activity"/>
    <property type="evidence" value="ECO:0007669"/>
    <property type="project" value="TreeGrafter"/>
</dbReference>
<dbReference type="Pfam" id="PF00294">
    <property type="entry name" value="PfkB"/>
    <property type="match status" value="1"/>
</dbReference>
<dbReference type="FunFam" id="3.40.1190.20:FF:000001">
    <property type="entry name" value="Phosphofructokinase"/>
    <property type="match status" value="1"/>
</dbReference>
<accession>U5MZG5</accession>
<dbReference type="AlphaFoldDB" id="U5MZG5"/>
<dbReference type="OrthoDB" id="9801219at2"/>
<dbReference type="CDD" id="cd01164">
    <property type="entry name" value="FruK_PfkB_like"/>
    <property type="match status" value="1"/>
</dbReference>
<evidence type="ECO:0000313" key="8">
    <source>
        <dbReference type="EMBL" id="AGX45066.1"/>
    </source>
</evidence>
<dbReference type="SUPFAM" id="SSF53613">
    <property type="entry name" value="Ribokinase-like"/>
    <property type="match status" value="1"/>
</dbReference>
<dbReference type="GeneID" id="55476395"/>
<evidence type="ECO:0000256" key="1">
    <source>
        <dbReference type="ARBA" id="ARBA00005380"/>
    </source>
</evidence>
<dbReference type="eggNOG" id="COG1105">
    <property type="taxonomic scope" value="Bacteria"/>
</dbReference>
<comment type="similarity">
    <text evidence="1">Belongs to the carbohydrate kinase pfkB family.</text>
</comment>
<dbReference type="InterPro" id="IPR002173">
    <property type="entry name" value="Carboh/pur_kinase_PfkB_CS"/>
</dbReference>
<dbReference type="PANTHER" id="PTHR46566:SF5">
    <property type="entry name" value="1-PHOSPHOFRUCTOKINASE"/>
    <property type="match status" value="1"/>
</dbReference>
<dbReference type="GO" id="GO:0005829">
    <property type="term" value="C:cytosol"/>
    <property type="evidence" value="ECO:0007669"/>
    <property type="project" value="TreeGrafter"/>
</dbReference>
<dbReference type="RefSeq" id="WP_022749797.1">
    <property type="nucleotide sequence ID" value="NC_022571.1"/>
</dbReference>
<dbReference type="GO" id="GO:0016052">
    <property type="term" value="P:carbohydrate catabolic process"/>
    <property type="evidence" value="ECO:0007669"/>
    <property type="project" value="UniProtKB-ARBA"/>
</dbReference>
<dbReference type="EMBL" id="CP006721">
    <property type="protein sequence ID" value="AGX45066.1"/>
    <property type="molecule type" value="Genomic_DNA"/>
</dbReference>
<keyword evidence="9" id="KW-1185">Reference proteome</keyword>
<sequence>MILVINLNASIDKRYEMENIEKGTVMRAKSVENTPGGKGLHVANVATILKEECIVTGLLGGKSGEFIEEKLKCYGIKQDFVKIKGETRECLAFITDDLVQTEILEPGPEVSEKEQQIFIDKYKEFIKDSDVIVASGSVPRNVPKDFYRNLIELANAKGKKFLLDTSGELLKEGIKGKPYFIKPNRDEIEALTGRKITSIGDAVNEIKEFQKRGIKFVAISLGEQGSIAGCEGKFYKVTVPKVKAVNPVGSGDSYVAGIAVSIKRGYDVIDTLKYASACGTANAVEKETGCVKEEIVNQFFNDIVVEGI</sequence>
<dbReference type="PATRIC" id="fig|1345695.3.peg.4093"/>
<dbReference type="GO" id="GO:0009024">
    <property type="term" value="F:tagatose-6-phosphate kinase activity"/>
    <property type="evidence" value="ECO:0007669"/>
    <property type="project" value="UniProtKB-EC"/>
</dbReference>
<dbReference type="InterPro" id="IPR011611">
    <property type="entry name" value="PfkB_dom"/>
</dbReference>
<dbReference type="EC" id="2.7.1.144" evidence="6"/>
<evidence type="ECO:0000259" key="7">
    <source>
        <dbReference type="Pfam" id="PF00294"/>
    </source>
</evidence>
<dbReference type="InterPro" id="IPR017583">
    <property type="entry name" value="Tagatose/fructose_Pkinase"/>
</dbReference>
<evidence type="ECO:0000256" key="4">
    <source>
        <dbReference type="ARBA" id="ARBA00022777"/>
    </source>
</evidence>
<dbReference type="KEGG" id="csb:CLSA_c41060"/>
<evidence type="ECO:0000256" key="6">
    <source>
        <dbReference type="PIRNR" id="PIRNR000535"/>
    </source>
</evidence>
<proteinExistence type="inferred from homology"/>
<keyword evidence="5 6" id="KW-0067">ATP-binding</keyword>
<gene>
    <name evidence="8" type="primary">lacC</name>
    <name evidence="8" type="ORF">CLSA_c41060</name>
</gene>
<dbReference type="UniPathway" id="UPA00704">
    <property type="reaction ID" value="UER00715"/>
</dbReference>
<comment type="pathway">
    <text evidence="6">Carbohydrate metabolism; D-tagatose 6-phosphate degradation; D-glyceraldehyde 3-phosphate and glycerone phosphate from D-tagatose 6-phosphate: step 1/2.</text>
</comment>
<dbReference type="HOGENOM" id="CLU_050013_0_2_9"/>
<protein>
    <recommendedName>
        <fullName evidence="6">Tagatose-6-phosphate kinase</fullName>
        <ecNumber evidence="6">2.7.1.144</ecNumber>
    </recommendedName>
</protein>
<dbReference type="PIRSF" id="PIRSF000535">
    <property type="entry name" value="1PFK/6PFK/LacC"/>
    <property type="match status" value="1"/>
</dbReference>
<name>U5MZG5_CLOSA</name>